<name>A0A917TGX7_9ACTN</name>
<dbReference type="RefSeq" id="WP_190249967.1">
    <property type="nucleotide sequence ID" value="NZ_BMPI01000010.1"/>
</dbReference>
<sequence>MILVHVKKTWPDVLAGDMTAEESVLGDWSGIAEASLAEYGDVVAGVYNNTIVAVFDVDLSRTDLLGGKVRFAGTPSRTWASLVGQPNPGKPWGQQGYARNVQYLDTGVVAGGDVPVKLTRSGRRAVVAGFTLTIGADGNATVLVPADRTITVQPVPYPASWVTEGMPFISDVDNDVDDLALRDAYIRDGHADIVGPNAGRS</sequence>
<protein>
    <submittedName>
        <fullName evidence="1">Uncharacterized protein</fullName>
    </submittedName>
</protein>
<dbReference type="Proteomes" id="UP000642070">
    <property type="component" value="Unassembled WGS sequence"/>
</dbReference>
<comment type="caution">
    <text evidence="1">The sequence shown here is derived from an EMBL/GenBank/DDBJ whole genome shotgun (WGS) entry which is preliminary data.</text>
</comment>
<evidence type="ECO:0000313" key="2">
    <source>
        <dbReference type="Proteomes" id="UP000642070"/>
    </source>
</evidence>
<proteinExistence type="predicted"/>
<gene>
    <name evidence="1" type="ORF">GCM10007977_025200</name>
</gene>
<reference evidence="1" key="2">
    <citation type="submission" date="2020-09" db="EMBL/GenBank/DDBJ databases">
        <authorList>
            <person name="Sun Q."/>
            <person name="Ohkuma M."/>
        </authorList>
    </citation>
    <scope>NUCLEOTIDE SEQUENCE</scope>
    <source>
        <strain evidence="1">JCM 19831</strain>
    </source>
</reference>
<evidence type="ECO:0000313" key="1">
    <source>
        <dbReference type="EMBL" id="GGM22989.1"/>
    </source>
</evidence>
<accession>A0A917TGX7</accession>
<reference evidence="1" key="1">
    <citation type="journal article" date="2014" name="Int. J. Syst. Evol. Microbiol.">
        <title>Complete genome sequence of Corynebacterium casei LMG S-19264T (=DSM 44701T), isolated from a smear-ripened cheese.</title>
        <authorList>
            <consortium name="US DOE Joint Genome Institute (JGI-PGF)"/>
            <person name="Walter F."/>
            <person name="Albersmeier A."/>
            <person name="Kalinowski J."/>
            <person name="Ruckert C."/>
        </authorList>
    </citation>
    <scope>NUCLEOTIDE SEQUENCE</scope>
    <source>
        <strain evidence="1">JCM 19831</strain>
    </source>
</reference>
<keyword evidence="2" id="KW-1185">Reference proteome</keyword>
<dbReference type="EMBL" id="BMPI01000010">
    <property type="protein sequence ID" value="GGM22989.1"/>
    <property type="molecule type" value="Genomic_DNA"/>
</dbReference>
<organism evidence="1 2">
    <name type="scientific">Dactylosporangium sucinum</name>
    <dbReference type="NCBI Taxonomy" id="1424081"/>
    <lineage>
        <taxon>Bacteria</taxon>
        <taxon>Bacillati</taxon>
        <taxon>Actinomycetota</taxon>
        <taxon>Actinomycetes</taxon>
        <taxon>Micromonosporales</taxon>
        <taxon>Micromonosporaceae</taxon>
        <taxon>Dactylosporangium</taxon>
    </lineage>
</organism>
<dbReference type="AlphaFoldDB" id="A0A917TGX7"/>